<evidence type="ECO:0000256" key="1">
    <source>
        <dbReference type="SAM" id="SignalP"/>
    </source>
</evidence>
<keyword evidence="1" id="KW-0732">Signal</keyword>
<reference evidence="3" key="1">
    <citation type="journal article" date="2015" name="Nat. Genet.">
        <title>The genome and transcriptome of the zoonotic hookworm Ancylostoma ceylanicum identify infection-specific gene families.</title>
        <authorList>
            <person name="Schwarz E.M."/>
            <person name="Hu Y."/>
            <person name="Antoshechkin I."/>
            <person name="Miller M.M."/>
            <person name="Sternberg P.W."/>
            <person name="Aroian R.V."/>
        </authorList>
    </citation>
    <scope>NUCLEOTIDE SEQUENCE</scope>
    <source>
        <strain evidence="3">HY135</strain>
    </source>
</reference>
<accession>A0A016SIF3</accession>
<evidence type="ECO:0000313" key="3">
    <source>
        <dbReference type="Proteomes" id="UP000024635"/>
    </source>
</evidence>
<feature type="chain" id="PRO_5005403937" description="Secreted protein" evidence="1">
    <location>
        <begin position="28"/>
        <end position="89"/>
    </location>
</feature>
<feature type="signal peptide" evidence="1">
    <location>
        <begin position="1"/>
        <end position="27"/>
    </location>
</feature>
<dbReference type="EMBL" id="JARK01001559">
    <property type="protein sequence ID" value="EYB90167.1"/>
    <property type="molecule type" value="Genomic_DNA"/>
</dbReference>
<sequence length="89" mass="9945">MFSSENLSNFTMKLIVLAAVSLAVAFASHHSTDPDKDASHHKEIRWIFTNRLCPESSSDAVGMLRTKLLMDVTYCSTQLDDNVKSLLRS</sequence>
<name>A0A016SIF3_9BILA</name>
<gene>
    <name evidence="2" type="primary">Acey_s0223.g2685</name>
    <name evidence="2" type="ORF">Y032_0223g2685</name>
</gene>
<proteinExistence type="predicted"/>
<protein>
    <recommendedName>
        <fullName evidence="4">Secreted protein</fullName>
    </recommendedName>
</protein>
<organism evidence="2 3">
    <name type="scientific">Ancylostoma ceylanicum</name>
    <dbReference type="NCBI Taxonomy" id="53326"/>
    <lineage>
        <taxon>Eukaryota</taxon>
        <taxon>Metazoa</taxon>
        <taxon>Ecdysozoa</taxon>
        <taxon>Nematoda</taxon>
        <taxon>Chromadorea</taxon>
        <taxon>Rhabditida</taxon>
        <taxon>Rhabditina</taxon>
        <taxon>Rhabditomorpha</taxon>
        <taxon>Strongyloidea</taxon>
        <taxon>Ancylostomatidae</taxon>
        <taxon>Ancylostomatinae</taxon>
        <taxon>Ancylostoma</taxon>
    </lineage>
</organism>
<evidence type="ECO:0000313" key="2">
    <source>
        <dbReference type="EMBL" id="EYB90167.1"/>
    </source>
</evidence>
<evidence type="ECO:0008006" key="4">
    <source>
        <dbReference type="Google" id="ProtNLM"/>
    </source>
</evidence>
<dbReference type="AlphaFoldDB" id="A0A016SIF3"/>
<comment type="caution">
    <text evidence="2">The sequence shown here is derived from an EMBL/GenBank/DDBJ whole genome shotgun (WGS) entry which is preliminary data.</text>
</comment>
<dbReference type="Proteomes" id="UP000024635">
    <property type="component" value="Unassembled WGS sequence"/>
</dbReference>
<keyword evidence="3" id="KW-1185">Reference proteome</keyword>